<comment type="caution">
    <text evidence="2">The sequence shown here is derived from an EMBL/GenBank/DDBJ whole genome shotgun (WGS) entry which is preliminary data.</text>
</comment>
<name>A0A8J5MPF1_HOMAM</name>
<dbReference type="EMBL" id="JAHLQT010034597">
    <property type="protein sequence ID" value="KAG7158572.1"/>
    <property type="molecule type" value="Genomic_DNA"/>
</dbReference>
<feature type="compositionally biased region" description="Low complexity" evidence="1">
    <location>
        <begin position="184"/>
        <end position="196"/>
    </location>
</feature>
<feature type="compositionally biased region" description="Low complexity" evidence="1">
    <location>
        <begin position="90"/>
        <end position="101"/>
    </location>
</feature>
<sequence length="196" mass="21657">MNNFLFGELTANLAHKAAQHAIWKRCYDDDTVKIDRLVERGAGQPASYSSRDVIVQSERELDRLDDRRRLKKEARQRPGPHSLAGNTLYTSRQRPSTSSTSGHRPQYLTAGNAPVPPPLAGSPRYLLHWQATVPPPLAGNVPSASHWEASPVHLLHWQDVRPPTLAGNVPHASFTSRQRPQYLSSTSSNAPSTSST</sequence>
<feature type="region of interest" description="Disordered" evidence="1">
    <location>
        <begin position="168"/>
        <end position="196"/>
    </location>
</feature>
<feature type="compositionally biased region" description="Basic and acidic residues" evidence="1">
    <location>
        <begin position="66"/>
        <end position="76"/>
    </location>
</feature>
<dbReference type="Proteomes" id="UP000747542">
    <property type="component" value="Unassembled WGS sequence"/>
</dbReference>
<organism evidence="2 3">
    <name type="scientific">Homarus americanus</name>
    <name type="common">American lobster</name>
    <dbReference type="NCBI Taxonomy" id="6706"/>
    <lineage>
        <taxon>Eukaryota</taxon>
        <taxon>Metazoa</taxon>
        <taxon>Ecdysozoa</taxon>
        <taxon>Arthropoda</taxon>
        <taxon>Crustacea</taxon>
        <taxon>Multicrustacea</taxon>
        <taxon>Malacostraca</taxon>
        <taxon>Eumalacostraca</taxon>
        <taxon>Eucarida</taxon>
        <taxon>Decapoda</taxon>
        <taxon>Pleocyemata</taxon>
        <taxon>Astacidea</taxon>
        <taxon>Nephropoidea</taxon>
        <taxon>Nephropidae</taxon>
        <taxon>Homarus</taxon>
    </lineage>
</organism>
<keyword evidence="3" id="KW-1185">Reference proteome</keyword>
<evidence type="ECO:0000313" key="3">
    <source>
        <dbReference type="Proteomes" id="UP000747542"/>
    </source>
</evidence>
<evidence type="ECO:0000256" key="1">
    <source>
        <dbReference type="SAM" id="MobiDB-lite"/>
    </source>
</evidence>
<dbReference type="AlphaFoldDB" id="A0A8J5MPF1"/>
<gene>
    <name evidence="2" type="ORF">Hamer_G030201</name>
</gene>
<accession>A0A8J5MPF1</accession>
<feature type="compositionally biased region" description="Polar residues" evidence="1">
    <location>
        <begin position="173"/>
        <end position="183"/>
    </location>
</feature>
<reference evidence="2" key="1">
    <citation type="journal article" date="2021" name="Sci. Adv.">
        <title>The American lobster genome reveals insights on longevity, neural, and immune adaptations.</title>
        <authorList>
            <person name="Polinski J.M."/>
            <person name="Zimin A.V."/>
            <person name="Clark K.F."/>
            <person name="Kohn A.B."/>
            <person name="Sadowski N."/>
            <person name="Timp W."/>
            <person name="Ptitsyn A."/>
            <person name="Khanna P."/>
            <person name="Romanova D.Y."/>
            <person name="Williams P."/>
            <person name="Greenwood S.J."/>
            <person name="Moroz L.L."/>
            <person name="Walt D.R."/>
            <person name="Bodnar A.G."/>
        </authorList>
    </citation>
    <scope>NUCLEOTIDE SEQUENCE</scope>
    <source>
        <strain evidence="2">GMGI-L3</strain>
    </source>
</reference>
<feature type="region of interest" description="Disordered" evidence="1">
    <location>
        <begin position="66"/>
        <end position="115"/>
    </location>
</feature>
<proteinExistence type="predicted"/>
<protein>
    <submittedName>
        <fullName evidence="2">Uncharacterized protein</fullName>
    </submittedName>
</protein>
<evidence type="ECO:0000313" key="2">
    <source>
        <dbReference type="EMBL" id="KAG7158572.1"/>
    </source>
</evidence>